<gene>
    <name evidence="1" type="ORF">COY51_05440</name>
</gene>
<accession>A0A2H9PAA8</accession>
<sequence length="80" mass="9940">MTKKQMVEEWKKIKFEIYENRPKTDEPYPSDVVKRRQLLLYAQVHLSEVSWAKKCKDLENERLHTDLYNSIMQNYYEWQK</sequence>
<organism evidence="1 2">
    <name type="scientific">Candidatus Desantisbacteria bacterium CG_4_10_14_0_8_um_filter_39_17</name>
    <dbReference type="NCBI Taxonomy" id="1974542"/>
    <lineage>
        <taxon>Bacteria</taxon>
        <taxon>Candidatus Desantisiibacteriota</taxon>
    </lineage>
</organism>
<name>A0A2H9PAA8_9BACT</name>
<reference evidence="2" key="1">
    <citation type="submission" date="2017-09" db="EMBL/GenBank/DDBJ databases">
        <title>Depth-based differentiation of microbial function through sediment-hosted aquifers and enrichment of novel symbionts in the deep terrestrial subsurface.</title>
        <authorList>
            <person name="Probst A.J."/>
            <person name="Ladd B."/>
            <person name="Jarett J.K."/>
            <person name="Geller-Mcgrath D.E."/>
            <person name="Sieber C.M.K."/>
            <person name="Emerson J.B."/>
            <person name="Anantharaman K."/>
            <person name="Thomas B.C."/>
            <person name="Malmstrom R."/>
            <person name="Stieglmeier M."/>
            <person name="Klingl A."/>
            <person name="Woyke T."/>
            <person name="Ryan C.M."/>
            <person name="Banfield J.F."/>
        </authorList>
    </citation>
    <scope>NUCLEOTIDE SEQUENCE [LARGE SCALE GENOMIC DNA]</scope>
</reference>
<protein>
    <submittedName>
        <fullName evidence="1">Uncharacterized protein</fullName>
    </submittedName>
</protein>
<proteinExistence type="predicted"/>
<evidence type="ECO:0000313" key="2">
    <source>
        <dbReference type="Proteomes" id="UP000234145"/>
    </source>
</evidence>
<evidence type="ECO:0000313" key="1">
    <source>
        <dbReference type="EMBL" id="PIZ15359.1"/>
    </source>
</evidence>
<dbReference type="Proteomes" id="UP000234145">
    <property type="component" value="Unassembled WGS sequence"/>
</dbReference>
<dbReference type="AlphaFoldDB" id="A0A2H9PAA8"/>
<comment type="caution">
    <text evidence="1">The sequence shown here is derived from an EMBL/GenBank/DDBJ whole genome shotgun (WGS) entry which is preliminary data.</text>
</comment>
<dbReference type="EMBL" id="PFMS01000093">
    <property type="protein sequence ID" value="PIZ15359.1"/>
    <property type="molecule type" value="Genomic_DNA"/>
</dbReference>